<dbReference type="PANTHER" id="PTHR10098:SF108">
    <property type="entry name" value="TETRATRICOPEPTIDE REPEAT PROTEIN 28"/>
    <property type="match status" value="1"/>
</dbReference>
<keyword evidence="1" id="KW-0812">Transmembrane</keyword>
<reference evidence="3" key="1">
    <citation type="submission" date="2021-01" db="EMBL/GenBank/DDBJ databases">
        <authorList>
            <person name="Kaushik A."/>
        </authorList>
    </citation>
    <scope>NUCLEOTIDE SEQUENCE</scope>
    <source>
        <strain evidence="3">AG6-10EEA</strain>
    </source>
</reference>
<evidence type="ECO:0000259" key="2">
    <source>
        <dbReference type="Pfam" id="PF12770"/>
    </source>
</evidence>
<dbReference type="InterPro" id="IPR011990">
    <property type="entry name" value="TPR-like_helical_dom_sf"/>
</dbReference>
<sequence>MPSTHTTSESPYPWPTIGNHLLYSFIFYSFLHYNYFLLHFDHNVLRLQRCASQCVAYIRSWSAAASAEASSTDEQGLGIMIFTYRCEPDRTDYHARFHQSGNISDLDKDIECKSMAYLSLIQPGNPYLLGQLGRSYYCRFNHRGNPNDLEHSIQMICRAISLAPAGYRHLRTYFRTLADCHNRRFHLKGDIGDLDKDIAYKMKALQTSMAYEQPDLDLIYEIGRSYRTRFNYLGELTDLEHSIYCVTQTVSFTIMANRDPKSLVEQLNLLGAMHGQRFQRQGDLSDLDRQIECLGRALILLPQDHHDLPSQLNSLASSYDARYVRLRDVADLKKAIEYNVAALPLAEATGHPDQQQILTNLSTLSLSLYKESRDLADLEEGIEYSARAFSVQTSGRPARQGVAMLNNLSELYFARFKHLANKGDLDLSIECAARTIPLVSGYPEKLGKQYHKLGNYFHARWHHLRNEIDYFNAVKSKFFAVSLTPNDHPDYSVLLQSLSQVHLDMLGLSNSGSYKQGLRWALDGFRMSCLSKSGPPFVRLQSALKWARLSQCLSLVECLEAYQVAIDLIPHLVWLGKSVARRYDDINEFRNLASEAASIAIVAGNYELALEWLEQGRSIVMNQILTLQRPFDELHKANPVLAEHLQSTTEALRRTTPRVDNPLSVLFDLPILPIATSEEVFQRQMAKRHAELIGLARQLPGLNHLFQPKKVAELISTARTGPVVVINFYEPRYQCDALIVQPGAAEITHLSLPGFNLEATTKVFSYLESSLIRGRLTERGVSKLPIQGQTAGLENVLAILWKDVAKPILEFLKYKPNPSPENLPHITWCTTGILSSLPLHAAGIYRGSKICVADYAISSYTPTLTTLLSTSMNSAASSILAISQEETAGYSRLPGAAQELAYIREHANTNNSMSYTQLTDDGATTSAVLEMMERHDCIHFACHAHQSLEDPTKSGFFLHDGTLDLLSIMRRSFKNKGLAFLSACQTAQGDRRLPDEAIHLASGMLTAGYPSVIAAMWSVWDKDAPFVANKVYSMLLKDGKMDCRESARALHFAVAELRKEIGDDKLTRWVPFIHMGS</sequence>
<name>A0A8H3HV24_9AGAM</name>
<feature type="domain" description="CHAT" evidence="2">
    <location>
        <begin position="800"/>
        <end position="1077"/>
    </location>
</feature>
<comment type="caution">
    <text evidence="3">The sequence shown here is derived from an EMBL/GenBank/DDBJ whole genome shotgun (WGS) entry which is preliminary data.</text>
</comment>
<proteinExistence type="predicted"/>
<gene>
    <name evidence="3" type="ORF">RDB_LOCUS185844</name>
</gene>
<evidence type="ECO:0000256" key="1">
    <source>
        <dbReference type="SAM" id="Phobius"/>
    </source>
</evidence>
<dbReference type="Gene3D" id="1.25.40.10">
    <property type="entry name" value="Tetratricopeptide repeat domain"/>
    <property type="match status" value="1"/>
</dbReference>
<accession>A0A8H3HV24</accession>
<dbReference type="EMBL" id="CAJMXA010004252">
    <property type="protein sequence ID" value="CAE6538144.1"/>
    <property type="molecule type" value="Genomic_DNA"/>
</dbReference>
<keyword evidence="1" id="KW-1133">Transmembrane helix</keyword>
<dbReference type="AlphaFoldDB" id="A0A8H3HV24"/>
<keyword evidence="1" id="KW-0472">Membrane</keyword>
<organism evidence="3 4">
    <name type="scientific">Rhizoctonia solani</name>
    <dbReference type="NCBI Taxonomy" id="456999"/>
    <lineage>
        <taxon>Eukaryota</taxon>
        <taxon>Fungi</taxon>
        <taxon>Dikarya</taxon>
        <taxon>Basidiomycota</taxon>
        <taxon>Agaricomycotina</taxon>
        <taxon>Agaricomycetes</taxon>
        <taxon>Cantharellales</taxon>
        <taxon>Ceratobasidiaceae</taxon>
        <taxon>Rhizoctonia</taxon>
    </lineage>
</organism>
<evidence type="ECO:0000313" key="4">
    <source>
        <dbReference type="Proteomes" id="UP000663853"/>
    </source>
</evidence>
<dbReference type="InterPro" id="IPR024983">
    <property type="entry name" value="CHAT_dom"/>
</dbReference>
<dbReference type="Proteomes" id="UP000663853">
    <property type="component" value="Unassembled WGS sequence"/>
</dbReference>
<evidence type="ECO:0000313" key="3">
    <source>
        <dbReference type="EMBL" id="CAE6538144.1"/>
    </source>
</evidence>
<protein>
    <recommendedName>
        <fullName evidence="2">CHAT domain-containing protein</fullName>
    </recommendedName>
</protein>
<dbReference type="PANTHER" id="PTHR10098">
    <property type="entry name" value="RAPSYN-RELATED"/>
    <property type="match status" value="1"/>
</dbReference>
<dbReference type="Pfam" id="PF12770">
    <property type="entry name" value="CHAT"/>
    <property type="match status" value="1"/>
</dbReference>
<feature type="transmembrane region" description="Helical" evidence="1">
    <location>
        <begin position="20"/>
        <end position="38"/>
    </location>
</feature>